<keyword evidence="1" id="KW-1133">Transmembrane helix</keyword>
<comment type="caution">
    <text evidence="2">The sequence shown here is derived from an EMBL/GenBank/DDBJ whole genome shotgun (WGS) entry which is preliminary data.</text>
</comment>
<feature type="transmembrane region" description="Helical" evidence="1">
    <location>
        <begin position="311"/>
        <end position="330"/>
    </location>
</feature>
<sequence length="436" mass="49125">MNRRGFTDRKVLVISIGSLLAAGLSGYFLKKSAPNYQPAPPVVSAHHSPGVLSDACMSTFGDFFVQAANPVCPRSTEPVSTYSDYLAMLQSNNTMCYPSEVPPDLTMKFYMALGLGLAQFAKLLDTVANVYMTFSPLTNIVTMALFFSSILSLFACAFMVGDKILQAWHLARTSVPIIVMALISAFIDQVVEHFLGRNNRRAKLVLLTCKAIALIIVECSRRYIECHCPLLPNRVDYISLTFNLAVFCTIPVVEFVKPQASGRLMLVSFAALAFVGLHDTICWLLVCTFESFGWPWQIRALPILGIQGSQFVLFVFGFVLYLFAEAWVWIQQQTYCRGFEQLIDRAIQRCKMSVRPILNPGPKASGAIIVFSTILWYFGMRFMLNSNSLWVWETQRQDFVSTLQWLGHAQVKTLQRLVDAEVHIVRRLLHLASRRR</sequence>
<feature type="transmembrane region" description="Helical" evidence="1">
    <location>
        <begin position="364"/>
        <end position="384"/>
    </location>
</feature>
<name>A0ABR1XGS0_9PEZI</name>
<organism evidence="2 3">
    <name type="scientific">Phyllosticta citrichinensis</name>
    <dbReference type="NCBI Taxonomy" id="1130410"/>
    <lineage>
        <taxon>Eukaryota</taxon>
        <taxon>Fungi</taxon>
        <taxon>Dikarya</taxon>
        <taxon>Ascomycota</taxon>
        <taxon>Pezizomycotina</taxon>
        <taxon>Dothideomycetes</taxon>
        <taxon>Dothideomycetes incertae sedis</taxon>
        <taxon>Botryosphaeriales</taxon>
        <taxon>Phyllostictaceae</taxon>
        <taxon>Phyllosticta</taxon>
    </lineage>
</organism>
<dbReference type="EMBL" id="JBBWUH010000012">
    <property type="protein sequence ID" value="KAK8153785.1"/>
    <property type="molecule type" value="Genomic_DNA"/>
</dbReference>
<keyword evidence="1" id="KW-0472">Membrane</keyword>
<feature type="transmembrane region" description="Helical" evidence="1">
    <location>
        <begin position="236"/>
        <end position="253"/>
    </location>
</feature>
<keyword evidence="1" id="KW-0812">Transmembrane</keyword>
<protein>
    <submittedName>
        <fullName evidence="2">Uncharacterized protein</fullName>
    </submittedName>
</protein>
<accession>A0ABR1XGS0</accession>
<dbReference type="Proteomes" id="UP001456524">
    <property type="component" value="Unassembled WGS sequence"/>
</dbReference>
<feature type="transmembrane region" description="Helical" evidence="1">
    <location>
        <begin position="140"/>
        <end position="161"/>
    </location>
</feature>
<proteinExistence type="predicted"/>
<feature type="transmembrane region" description="Helical" evidence="1">
    <location>
        <begin position="265"/>
        <end position="286"/>
    </location>
</feature>
<reference evidence="2 3" key="1">
    <citation type="journal article" date="2022" name="G3 (Bethesda)">
        <title>Enemy or ally: a genomic approach to elucidate the lifestyle of Phyllosticta citrichinaensis.</title>
        <authorList>
            <person name="Buijs V.A."/>
            <person name="Groenewald J.Z."/>
            <person name="Haridas S."/>
            <person name="LaButti K.M."/>
            <person name="Lipzen A."/>
            <person name="Martin F.M."/>
            <person name="Barry K."/>
            <person name="Grigoriev I.V."/>
            <person name="Crous P.W."/>
            <person name="Seidl M.F."/>
        </authorList>
    </citation>
    <scope>NUCLEOTIDE SEQUENCE [LARGE SCALE GENOMIC DNA]</scope>
    <source>
        <strain evidence="2 3">CBS 129764</strain>
    </source>
</reference>
<keyword evidence="3" id="KW-1185">Reference proteome</keyword>
<feature type="transmembrane region" description="Helical" evidence="1">
    <location>
        <begin position="12"/>
        <end position="29"/>
    </location>
</feature>
<evidence type="ECO:0000313" key="3">
    <source>
        <dbReference type="Proteomes" id="UP001456524"/>
    </source>
</evidence>
<evidence type="ECO:0000313" key="2">
    <source>
        <dbReference type="EMBL" id="KAK8153785.1"/>
    </source>
</evidence>
<gene>
    <name evidence="2" type="ORF">IWX90DRAFT_490435</name>
</gene>
<feature type="transmembrane region" description="Helical" evidence="1">
    <location>
        <begin position="173"/>
        <end position="192"/>
    </location>
</feature>
<evidence type="ECO:0000256" key="1">
    <source>
        <dbReference type="SAM" id="Phobius"/>
    </source>
</evidence>